<keyword evidence="5 7" id="KW-0720">Serine protease</keyword>
<evidence type="ECO:0000313" key="11">
    <source>
        <dbReference type="Proteomes" id="UP001231518"/>
    </source>
</evidence>
<dbReference type="SUPFAM" id="SSF50494">
    <property type="entry name" value="Trypsin-like serine proteases"/>
    <property type="match status" value="1"/>
</dbReference>
<protein>
    <recommendedName>
        <fullName evidence="9">Peptidase S1 domain-containing protein</fullName>
    </recommendedName>
</protein>
<comment type="subcellular location">
    <subcellularLocation>
        <location evidence="1">Secreted</location>
        <location evidence="1">Extracellular space</location>
    </subcellularLocation>
</comment>
<evidence type="ECO:0000256" key="2">
    <source>
        <dbReference type="ARBA" id="ARBA00007664"/>
    </source>
</evidence>
<feature type="chain" id="PRO_5042248871" description="Peptidase S1 domain-containing protein" evidence="8">
    <location>
        <begin position="23"/>
        <end position="254"/>
    </location>
</feature>
<dbReference type="GO" id="GO:0004252">
    <property type="term" value="F:serine-type endopeptidase activity"/>
    <property type="evidence" value="ECO:0007669"/>
    <property type="project" value="InterPro"/>
</dbReference>
<evidence type="ECO:0000256" key="7">
    <source>
        <dbReference type="RuleBase" id="RU363034"/>
    </source>
</evidence>
<dbReference type="PANTHER" id="PTHR24276">
    <property type="entry name" value="POLYSERASE-RELATED"/>
    <property type="match status" value="1"/>
</dbReference>
<comment type="caution">
    <text evidence="10">The sequence shown here is derived from an EMBL/GenBank/DDBJ whole genome shotgun (WGS) entry which is preliminary data.</text>
</comment>
<evidence type="ECO:0000313" key="10">
    <source>
        <dbReference type="EMBL" id="KAJ8719070.1"/>
    </source>
</evidence>
<feature type="signal peptide" evidence="8">
    <location>
        <begin position="1"/>
        <end position="22"/>
    </location>
</feature>
<organism evidence="10 11">
    <name type="scientific">Mythimna separata</name>
    <name type="common">Oriental armyworm</name>
    <name type="synonym">Pseudaletia separata</name>
    <dbReference type="NCBI Taxonomy" id="271217"/>
    <lineage>
        <taxon>Eukaryota</taxon>
        <taxon>Metazoa</taxon>
        <taxon>Ecdysozoa</taxon>
        <taxon>Arthropoda</taxon>
        <taxon>Hexapoda</taxon>
        <taxon>Insecta</taxon>
        <taxon>Pterygota</taxon>
        <taxon>Neoptera</taxon>
        <taxon>Endopterygota</taxon>
        <taxon>Lepidoptera</taxon>
        <taxon>Glossata</taxon>
        <taxon>Ditrysia</taxon>
        <taxon>Noctuoidea</taxon>
        <taxon>Noctuidae</taxon>
        <taxon>Noctuinae</taxon>
        <taxon>Hadenini</taxon>
        <taxon>Mythimna</taxon>
    </lineage>
</organism>
<evidence type="ECO:0000256" key="4">
    <source>
        <dbReference type="ARBA" id="ARBA00022801"/>
    </source>
</evidence>
<dbReference type="PROSITE" id="PS50240">
    <property type="entry name" value="TRYPSIN_DOM"/>
    <property type="match status" value="1"/>
</dbReference>
<dbReference type="PANTHER" id="PTHR24276:SF96">
    <property type="entry name" value="PEPTIDASE S1 DOMAIN-CONTAINING PROTEIN"/>
    <property type="match status" value="1"/>
</dbReference>
<dbReference type="InterPro" id="IPR018114">
    <property type="entry name" value="TRYPSIN_HIS"/>
</dbReference>
<dbReference type="InterPro" id="IPR001314">
    <property type="entry name" value="Peptidase_S1A"/>
</dbReference>
<name>A0AAD7YKC5_MYTSE</name>
<proteinExistence type="inferred from homology"/>
<dbReference type="GO" id="GO:0005576">
    <property type="term" value="C:extracellular region"/>
    <property type="evidence" value="ECO:0007669"/>
    <property type="project" value="UniProtKB-SubCell"/>
</dbReference>
<dbReference type="InterPro" id="IPR009003">
    <property type="entry name" value="Peptidase_S1_PA"/>
</dbReference>
<sequence>MNKLCHVFAVILSLISIEKVSAIDFRIVGGSKAPEEYGRFHASIQNVTGHHVCGGAVVSKWFVVTAAHCVQGANPRFMNIVAGTNDLDHGGIRYKVASIIVYDRYNSTSREHDIGLLKTRRPFDLRFISILEPRRIKLKEGNEVTLVGFGAQKPHGSSSRKMYVLELPVFSQEICEYAMRYSRPVTKGMFCTFTKIGEGTCHGDSGSPLIKGKELVGVVSWGIPCAVGFPDVHTRISPYVEWIQGHIRQHFCYV</sequence>
<dbReference type="Gene3D" id="2.40.10.10">
    <property type="entry name" value="Trypsin-like serine proteases"/>
    <property type="match status" value="1"/>
</dbReference>
<accession>A0AAD7YKC5</accession>
<keyword evidence="4 7" id="KW-0378">Hydrolase</keyword>
<dbReference type="AlphaFoldDB" id="A0AAD7YKC5"/>
<dbReference type="SMART" id="SM00020">
    <property type="entry name" value="Tryp_SPc"/>
    <property type="match status" value="1"/>
</dbReference>
<keyword evidence="3 7" id="KW-0645">Protease</keyword>
<dbReference type="GO" id="GO:0006508">
    <property type="term" value="P:proteolysis"/>
    <property type="evidence" value="ECO:0007669"/>
    <property type="project" value="UniProtKB-KW"/>
</dbReference>
<dbReference type="PROSITE" id="PS00134">
    <property type="entry name" value="TRYPSIN_HIS"/>
    <property type="match status" value="1"/>
</dbReference>
<feature type="domain" description="Peptidase S1" evidence="9">
    <location>
        <begin position="27"/>
        <end position="248"/>
    </location>
</feature>
<dbReference type="PROSITE" id="PS00135">
    <property type="entry name" value="TRYPSIN_SER"/>
    <property type="match status" value="1"/>
</dbReference>
<dbReference type="FunFam" id="2.40.10.10:FF:000036">
    <property type="entry name" value="Trypsin beta"/>
    <property type="match status" value="1"/>
</dbReference>
<dbReference type="PRINTS" id="PR00722">
    <property type="entry name" value="CHYMOTRYPSIN"/>
</dbReference>
<dbReference type="InterPro" id="IPR043504">
    <property type="entry name" value="Peptidase_S1_PA_chymotrypsin"/>
</dbReference>
<keyword evidence="6" id="KW-1015">Disulfide bond</keyword>
<evidence type="ECO:0000256" key="5">
    <source>
        <dbReference type="ARBA" id="ARBA00022825"/>
    </source>
</evidence>
<gene>
    <name evidence="10" type="ORF">PYW07_016626</name>
</gene>
<evidence type="ECO:0000256" key="8">
    <source>
        <dbReference type="SAM" id="SignalP"/>
    </source>
</evidence>
<evidence type="ECO:0000259" key="9">
    <source>
        <dbReference type="PROSITE" id="PS50240"/>
    </source>
</evidence>
<dbReference type="Proteomes" id="UP001231518">
    <property type="component" value="Chromosome 8"/>
</dbReference>
<keyword evidence="8" id="KW-0732">Signal</keyword>
<evidence type="ECO:0000256" key="6">
    <source>
        <dbReference type="ARBA" id="ARBA00023157"/>
    </source>
</evidence>
<evidence type="ECO:0000256" key="3">
    <source>
        <dbReference type="ARBA" id="ARBA00022670"/>
    </source>
</evidence>
<keyword evidence="11" id="KW-1185">Reference proteome</keyword>
<dbReference type="InterPro" id="IPR033116">
    <property type="entry name" value="TRYPSIN_SER"/>
</dbReference>
<dbReference type="InterPro" id="IPR050430">
    <property type="entry name" value="Peptidase_S1"/>
</dbReference>
<evidence type="ECO:0000256" key="1">
    <source>
        <dbReference type="ARBA" id="ARBA00004239"/>
    </source>
</evidence>
<dbReference type="InterPro" id="IPR001254">
    <property type="entry name" value="Trypsin_dom"/>
</dbReference>
<reference evidence="10" key="1">
    <citation type="submission" date="2023-03" db="EMBL/GenBank/DDBJ databases">
        <title>Chromosome-level genomes of two armyworms, Mythimna separata and Mythimna loreyi, provide insights into the biosynthesis and reception of sex pheromones.</title>
        <authorList>
            <person name="Zhao H."/>
        </authorList>
    </citation>
    <scope>NUCLEOTIDE SEQUENCE</scope>
    <source>
        <strain evidence="10">BeijingLab</strain>
        <tissue evidence="10">Pupa</tissue>
    </source>
</reference>
<dbReference type="CDD" id="cd00190">
    <property type="entry name" value="Tryp_SPc"/>
    <property type="match status" value="1"/>
</dbReference>
<dbReference type="Pfam" id="PF00089">
    <property type="entry name" value="Trypsin"/>
    <property type="match status" value="1"/>
</dbReference>
<dbReference type="EMBL" id="JARGEI010000015">
    <property type="protein sequence ID" value="KAJ8719070.1"/>
    <property type="molecule type" value="Genomic_DNA"/>
</dbReference>
<comment type="similarity">
    <text evidence="2">Belongs to the peptidase S1 family.</text>
</comment>